<dbReference type="InterPro" id="IPR036465">
    <property type="entry name" value="vWFA_dom_sf"/>
</dbReference>
<dbReference type="GO" id="GO:0016887">
    <property type="term" value="F:ATP hydrolysis activity"/>
    <property type="evidence" value="ECO:0007669"/>
    <property type="project" value="InterPro"/>
</dbReference>
<evidence type="ECO:0000256" key="3">
    <source>
        <dbReference type="ARBA" id="ARBA00022840"/>
    </source>
</evidence>
<dbReference type="Proteomes" id="UP000242180">
    <property type="component" value="Unassembled WGS sequence"/>
</dbReference>
<reference evidence="10 11" key="1">
    <citation type="submission" date="2016-07" db="EMBL/GenBank/DDBJ databases">
        <title>Pervasive Adenine N6-methylation of Active Genes in Fungi.</title>
        <authorList>
            <consortium name="DOE Joint Genome Institute"/>
            <person name="Mondo S.J."/>
            <person name="Dannebaum R.O."/>
            <person name="Kuo R.C."/>
            <person name="Labutti K."/>
            <person name="Haridas S."/>
            <person name="Kuo A."/>
            <person name="Salamov A."/>
            <person name="Ahrendt S.R."/>
            <person name="Lipzen A."/>
            <person name="Sullivan W."/>
            <person name="Andreopoulos W.B."/>
            <person name="Clum A."/>
            <person name="Lindquist E."/>
            <person name="Daum C."/>
            <person name="Ramamoorthy G.K."/>
            <person name="Gryganskyi A."/>
            <person name="Culley D."/>
            <person name="Magnuson J.K."/>
            <person name="James T.Y."/>
            <person name="O'Malley M.A."/>
            <person name="Stajich J.E."/>
            <person name="Spatafora J.W."/>
            <person name="Visel A."/>
            <person name="Grigoriev I.V."/>
        </authorList>
    </citation>
    <scope>NUCLEOTIDE SEQUENCE [LARGE SCALE GENOMIC DNA]</scope>
    <source>
        <strain evidence="10 11">NRRL 2496</strain>
    </source>
</reference>
<feature type="region of interest" description="Disordered" evidence="8">
    <location>
        <begin position="1"/>
        <end position="33"/>
    </location>
</feature>
<dbReference type="PANTHER" id="PTHR21610">
    <property type="entry name" value="VON WILLEBRAND FACTOR A DOMAIN-CONTAINING PROTEIN 8"/>
    <property type="match status" value="1"/>
</dbReference>
<evidence type="ECO:0000256" key="6">
    <source>
        <dbReference type="ARBA" id="ARBA00055988"/>
    </source>
</evidence>
<feature type="compositionally biased region" description="Basic and acidic residues" evidence="8">
    <location>
        <begin position="1586"/>
        <end position="1601"/>
    </location>
</feature>
<dbReference type="FunFam" id="3.40.50.300:FF:000587">
    <property type="entry name" value="von Willebrand factor A domain containing 8"/>
    <property type="match status" value="1"/>
</dbReference>
<evidence type="ECO:0000256" key="5">
    <source>
        <dbReference type="ARBA" id="ARBA00023128"/>
    </source>
</evidence>
<evidence type="ECO:0000259" key="9">
    <source>
        <dbReference type="PROSITE" id="PS50234"/>
    </source>
</evidence>
<comment type="caution">
    <text evidence="10">The sequence shown here is derived from an EMBL/GenBank/DDBJ whole genome shotgun (WGS) entry which is preliminary data.</text>
</comment>
<feature type="region of interest" description="Disordered" evidence="8">
    <location>
        <begin position="1496"/>
        <end position="1601"/>
    </location>
</feature>
<evidence type="ECO:0000256" key="7">
    <source>
        <dbReference type="ARBA" id="ARBA00070377"/>
    </source>
</evidence>
<keyword evidence="5" id="KW-0496">Mitochondrion</keyword>
<keyword evidence="3" id="KW-0067">ATP-binding</keyword>
<dbReference type="Pfam" id="PF07728">
    <property type="entry name" value="AAA_5"/>
    <property type="match status" value="3"/>
</dbReference>
<dbReference type="OMA" id="GTHIVHP"/>
<dbReference type="SUPFAM" id="SSF52540">
    <property type="entry name" value="P-loop containing nucleoside triphosphate hydrolases"/>
    <property type="match status" value="3"/>
</dbReference>
<gene>
    <name evidence="10" type="ORF">BCR43DRAFT_565880</name>
</gene>
<evidence type="ECO:0000313" key="11">
    <source>
        <dbReference type="Proteomes" id="UP000242180"/>
    </source>
</evidence>
<evidence type="ECO:0000256" key="8">
    <source>
        <dbReference type="SAM" id="MobiDB-lite"/>
    </source>
</evidence>
<dbReference type="STRING" id="13706.A0A1X2H4C4"/>
<keyword evidence="2" id="KW-0547">Nucleotide-binding</keyword>
<organism evidence="10 11">
    <name type="scientific">Syncephalastrum racemosum</name>
    <name type="common">Filamentous fungus</name>
    <dbReference type="NCBI Taxonomy" id="13706"/>
    <lineage>
        <taxon>Eukaryota</taxon>
        <taxon>Fungi</taxon>
        <taxon>Fungi incertae sedis</taxon>
        <taxon>Mucoromycota</taxon>
        <taxon>Mucoromycotina</taxon>
        <taxon>Mucoromycetes</taxon>
        <taxon>Mucorales</taxon>
        <taxon>Syncephalastraceae</taxon>
        <taxon>Syncephalastrum</taxon>
    </lineage>
</organism>
<feature type="compositionally biased region" description="Gly residues" evidence="8">
    <location>
        <begin position="1524"/>
        <end position="1562"/>
    </location>
</feature>
<keyword evidence="4" id="KW-0809">Transit peptide</keyword>
<dbReference type="Gene3D" id="3.40.50.300">
    <property type="entry name" value="P-loop containing nucleotide triphosphate hydrolases"/>
    <property type="match status" value="3"/>
</dbReference>
<dbReference type="InterPro" id="IPR002035">
    <property type="entry name" value="VWF_A"/>
</dbReference>
<dbReference type="InterPro" id="IPR027417">
    <property type="entry name" value="P-loop_NTPase"/>
</dbReference>
<dbReference type="SUPFAM" id="SSF53300">
    <property type="entry name" value="vWA-like"/>
    <property type="match status" value="1"/>
</dbReference>
<dbReference type="EMBL" id="MCGN01000009">
    <property type="protein sequence ID" value="ORY93274.1"/>
    <property type="molecule type" value="Genomic_DNA"/>
</dbReference>
<protein>
    <recommendedName>
        <fullName evidence="7">von Willebrand factor A domain-containing protein 8</fullName>
    </recommendedName>
</protein>
<keyword evidence="11" id="KW-1185">Reference proteome</keyword>
<evidence type="ECO:0000313" key="10">
    <source>
        <dbReference type="EMBL" id="ORY93274.1"/>
    </source>
</evidence>
<evidence type="ECO:0000256" key="1">
    <source>
        <dbReference type="ARBA" id="ARBA00004173"/>
    </source>
</evidence>
<dbReference type="PANTHER" id="PTHR21610:SF9">
    <property type="entry name" value="VON WILLEBRAND FACTOR A DOMAIN-CONTAINING PROTEIN 8"/>
    <property type="match status" value="1"/>
</dbReference>
<dbReference type="InterPro" id="IPR039891">
    <property type="entry name" value="VWA8"/>
</dbReference>
<feature type="domain" description="VWFA" evidence="9">
    <location>
        <begin position="1698"/>
        <end position="1884"/>
    </location>
</feature>
<accession>A0A1X2H4C4</accession>
<dbReference type="GO" id="GO:0005739">
    <property type="term" value="C:mitochondrion"/>
    <property type="evidence" value="ECO:0007669"/>
    <property type="project" value="UniProtKB-SubCell"/>
</dbReference>
<comment type="function">
    <text evidence="6">Exhibits ATPase activity in vitro.</text>
</comment>
<dbReference type="GO" id="GO:0005524">
    <property type="term" value="F:ATP binding"/>
    <property type="evidence" value="ECO:0007669"/>
    <property type="project" value="UniProtKB-KW"/>
</dbReference>
<dbReference type="InParanoid" id="A0A1X2H4C4"/>
<dbReference type="OrthoDB" id="5186at2759"/>
<proteinExistence type="predicted"/>
<dbReference type="FunFam" id="3.40.50.300:FF:000663">
    <property type="entry name" value="von Willebrand factor A domain containing 8"/>
    <property type="match status" value="1"/>
</dbReference>
<dbReference type="PROSITE" id="PS50234">
    <property type="entry name" value="VWFA"/>
    <property type="match status" value="1"/>
</dbReference>
<name>A0A1X2H4C4_SYNRA</name>
<dbReference type="InterPro" id="IPR011704">
    <property type="entry name" value="ATPase_dyneun-rel_AAA"/>
</dbReference>
<evidence type="ECO:0000256" key="2">
    <source>
        <dbReference type="ARBA" id="ARBA00022741"/>
    </source>
</evidence>
<evidence type="ECO:0000256" key="4">
    <source>
        <dbReference type="ARBA" id="ARBA00022946"/>
    </source>
</evidence>
<comment type="subcellular location">
    <subcellularLocation>
        <location evidence="1">Mitochondrion</location>
    </subcellularLocation>
</comment>
<sequence length="1886" mass="211680">MSTNQQQKQARRRLKQLGKALNQTGWSDSEEDSDLVQEVNVKSVRIGDVVMPVYPPQNPELVPEYDEPLYENSQEILKHLRWMMQKDKLGQDIFLIGPPGPLRRALIMKYAEMTQREIEYVALSKDVTDADLKQRRELKNGTSYYVDQAAVRAAIHGRILVLDGIEKAERNVLPILNNLLENREMTLDDGRFLTTKDDTSSLSGYSKFEKVNERFLVFALGLPVPPYVGYPLDPPLRSRFQSRDIKPPTFQSQVDQIMTLTNKKAQRELVERLVSIALVLSSQRDKGGAAREIEVPEFPMTIESLASLLEVLPHAHPRFLMDLLYPYPLLPTVDLEQISVIESAYRRFGVRAPTFEAKDEVLQTFSGYQLRNIDQQALKPLVSIDKSHTVNRAVVTFSHKDASPLGLPAACGPSPSSPAEFFVETPYHREIFTSMLLVHAGDHDICLIGTHKGVGKSALVRHFARHLGYTIDYIPLYRDMSSRDLLQRRSTTPTGDTVWDNSLLVEAALHGHLAVLDGIEALSYGTLNTLQRLVCEREMQLPDGTRLINARRYEKLMKKNKMTIEELDAKRMFPIHPSFRIVALARAGTSGQTDGKAGAWLTAEILSLFQFIVVDSLPSEEEQEVLRTLSPGVEETRLRQLLTFARRLRRDKDETVRMLSSALSTRQLIRICRRLAYFGDDESLYVAVHKAALSRFMPVVAKQALHDLMMANGIYPPKHDVHAEDLQIEILPSKQDPQQVKIGNVIEPVFKGGDPMLIPNIVFHENPAHTEILREMLKDYQLGDHLLLIGNQGVGKNKLADYFLQILQLPREYIQLHRDSTVQSLTTTPAIRDGVLIFEDSPLVKAVQNGTILVVDEADKAPTYVTAVLKSLVEDGQMVLGDGRRIVSKESDVSEGDRYLLVHPNFRMIVLANRPGYPFLGNDFYREIGDVFSCHAVDNPDKASEMYLLRKYGPDVAEDLLHKLSSAFTDLRKLVDEGLISYPYSTRELVNVVLHLQNYPGEGISKIMQNVFDFDQYDQASKELLIEIFEKHGIPIGLESEFTMSLGNVINLEKPVVCERWSRVDKASEQPVRVEVSDMAIRGGWDMEVGKKWRPLERKESRSVTFSEQLYNFNIPTRGEALDIAALEDGSLFVVTTNPVTLHHVDARHSNVDSIDLYEYFPLQRAPPRLRIAPIYTRNGLLKYLALHNPSNNELLCCDFNKSTVMSVVLRGLEPVKSVMCSELTAFGLLAFYQEDQTGVAVLDFNSGKQTTLTLPVRIKQLLVVEPGFWIARGSRDAAVYAIYQQQDQWVSEAIEVLGQNGQPVGELEHIFWQECAPGAKMAYNARPNRFGTIVEGCNAEHFIANRQPVTLHAYMNPDRADAEAPGRIKGCALYLAKSRQLAVIHPSTDGRPESWLDILNPERNQVWRIKAPLADMSNLDVDYPVATFARFQVERQVATMCELANGNLVTMDAVGVVRVWQVQSNDLYKSAQTWKQMVGVDEKVLSIIYETDEKDKSADGGAAVDGRVMTEGEDGERGKAGNKNGGGAGGAVGTGGGQGSGEGGQGGEGSGGEGGSGGSGGSSDSANDQGREEASFEDINNLKLRSADDKPKEVTEAQREMHEQAMEKMLGKIDMTQGDYSLFQRYMENVRREVRELRVILESVEAKNKERVWLKNQASGDLDDTKIVEGLTGERAIYRKRGEDDPEIGLFQDKPKRMNFVFDLSASMYRFNAHDRRLERSLEVALMLMEAFRGFEHKFAYRLIGHSGDGANIEFVTPANYPRSEKDEFEVLSKMRAHSQYCLSGDNTLGAASHSIKEITKEEADDYFVVILSDANIQQYNIHPKDIARILKSDDRVTAEMIFIGSLQDQAEQLKKALGSQGQICSENKDLPKIMKSLFLASMKI</sequence>